<keyword evidence="3" id="KW-0812">Transmembrane</keyword>
<comment type="subcellular location">
    <subcellularLocation>
        <location evidence="2">Cell membrane</location>
        <topology evidence="2">Multi-pass membrane protein</topology>
    </subcellularLocation>
</comment>
<evidence type="ECO:0000313" key="5">
    <source>
        <dbReference type="Proteomes" id="UP000664545"/>
    </source>
</evidence>
<evidence type="ECO:0000256" key="1">
    <source>
        <dbReference type="ARBA" id="ARBA00010692"/>
    </source>
</evidence>
<evidence type="ECO:0000256" key="3">
    <source>
        <dbReference type="SAM" id="Phobius"/>
    </source>
</evidence>
<dbReference type="PIRSF" id="PIRSF016661">
    <property type="entry name" value="BioY"/>
    <property type="match status" value="1"/>
</dbReference>
<dbReference type="RefSeq" id="WP_206581176.1">
    <property type="nucleotide sequence ID" value="NZ_JAFJZZ010000001.1"/>
</dbReference>
<name>A0A939D794_CLOAM</name>
<dbReference type="GO" id="GO:0015225">
    <property type="term" value="F:biotin transmembrane transporter activity"/>
    <property type="evidence" value="ECO:0007669"/>
    <property type="project" value="UniProtKB-UniRule"/>
</dbReference>
<feature type="transmembrane region" description="Helical" evidence="3">
    <location>
        <begin position="37"/>
        <end position="54"/>
    </location>
</feature>
<keyword evidence="2" id="KW-1003">Cell membrane</keyword>
<accession>A0A939D794</accession>
<evidence type="ECO:0000256" key="2">
    <source>
        <dbReference type="PIRNR" id="PIRNR016661"/>
    </source>
</evidence>
<feature type="transmembrane region" description="Helical" evidence="3">
    <location>
        <begin position="144"/>
        <end position="169"/>
    </location>
</feature>
<dbReference type="GO" id="GO:0005886">
    <property type="term" value="C:plasma membrane"/>
    <property type="evidence" value="ECO:0007669"/>
    <property type="project" value="UniProtKB-SubCell"/>
</dbReference>
<feature type="transmembrane region" description="Helical" evidence="3">
    <location>
        <begin position="61"/>
        <end position="78"/>
    </location>
</feature>
<dbReference type="Gene3D" id="1.10.1760.20">
    <property type="match status" value="1"/>
</dbReference>
<organism evidence="4 5">
    <name type="scientific">Clostridium aminobutyricum</name>
    <dbReference type="NCBI Taxonomy" id="33953"/>
    <lineage>
        <taxon>Bacteria</taxon>
        <taxon>Bacillati</taxon>
        <taxon>Bacillota</taxon>
        <taxon>Clostridia</taxon>
        <taxon>Eubacteriales</taxon>
        <taxon>Clostridiaceae</taxon>
        <taxon>Clostridium</taxon>
    </lineage>
</organism>
<feature type="transmembrane region" description="Helical" evidence="3">
    <location>
        <begin position="114"/>
        <end position="138"/>
    </location>
</feature>
<keyword evidence="5" id="KW-1185">Reference proteome</keyword>
<feature type="transmembrane region" description="Helical" evidence="3">
    <location>
        <begin position="90"/>
        <end position="107"/>
    </location>
</feature>
<dbReference type="Pfam" id="PF02632">
    <property type="entry name" value="BioY"/>
    <property type="match status" value="1"/>
</dbReference>
<evidence type="ECO:0000313" key="4">
    <source>
        <dbReference type="EMBL" id="MBN7772370.1"/>
    </source>
</evidence>
<feature type="transmembrane region" description="Helical" evidence="3">
    <location>
        <begin position="12"/>
        <end position="31"/>
    </location>
</feature>
<comment type="caution">
    <text evidence="4">The sequence shown here is derived from an EMBL/GenBank/DDBJ whole genome shotgun (WGS) entry which is preliminary data.</text>
</comment>
<keyword evidence="3" id="KW-1133">Transmembrane helix</keyword>
<dbReference type="PANTHER" id="PTHR34295">
    <property type="entry name" value="BIOTIN TRANSPORTER BIOY"/>
    <property type="match status" value="1"/>
</dbReference>
<reference evidence="4" key="1">
    <citation type="submission" date="2021-02" db="EMBL/GenBank/DDBJ databases">
        <title>Abyssanaerobacter marinus gen.nov., sp., nov, anaerobic bacterium isolated from the Onnuri vent field of Indian Ocean and suggestion of Mogibacteriaceae fam. nov., and proposal of reclassification of ambiguous this family's genus member.</title>
        <authorList>
            <person name="Kim Y.J."/>
            <person name="Yang J.-A."/>
        </authorList>
    </citation>
    <scope>NUCLEOTIDE SEQUENCE</scope>
    <source>
        <strain evidence="4">DSM 2634</strain>
    </source>
</reference>
<keyword evidence="2" id="KW-0813">Transport</keyword>
<dbReference type="InterPro" id="IPR003784">
    <property type="entry name" value="BioY"/>
</dbReference>
<keyword evidence="2 3" id="KW-0472">Membrane</keyword>
<dbReference type="EMBL" id="JAFJZZ010000001">
    <property type="protein sequence ID" value="MBN7772370.1"/>
    <property type="molecule type" value="Genomic_DNA"/>
</dbReference>
<dbReference type="Proteomes" id="UP000664545">
    <property type="component" value="Unassembled WGS sequence"/>
</dbReference>
<proteinExistence type="inferred from homology"/>
<dbReference type="PANTHER" id="PTHR34295:SF1">
    <property type="entry name" value="BIOTIN TRANSPORTER BIOY"/>
    <property type="match status" value="1"/>
</dbReference>
<sequence>MQNQHTNTNTLTLIALMTAVICILGPLSIAIPISPVPISFTNLAIYFSAVILGWKKGTISFIVYLLIGFVGVPVFSNFTAGPAKLLGPTGGYLIGFIFMALITGLFVDKFPGKTYMYVIGMVIGTIITYVLGTVWLAYQANMTFQVALSAGVIPYIPGDIIKIAIATVLGTTIKKQVKRAGYL</sequence>
<gene>
    <name evidence="4" type="ORF">JYB65_03250</name>
</gene>
<protein>
    <recommendedName>
        <fullName evidence="2">Biotin transporter</fullName>
    </recommendedName>
</protein>
<dbReference type="AlphaFoldDB" id="A0A939D794"/>
<comment type="similarity">
    <text evidence="1 2">Belongs to the BioY family.</text>
</comment>